<dbReference type="SUPFAM" id="SSF48264">
    <property type="entry name" value="Cytochrome P450"/>
    <property type="match status" value="1"/>
</dbReference>
<gene>
    <name evidence="7" type="ORF">PAC_08675</name>
</gene>
<evidence type="ECO:0000256" key="3">
    <source>
        <dbReference type="ARBA" id="ARBA00022723"/>
    </source>
</evidence>
<accession>A0A1L7X1A0</accession>
<dbReference type="InterPro" id="IPR036396">
    <property type="entry name" value="Cyt_P450_sf"/>
</dbReference>
<dbReference type="PROSITE" id="PS00086">
    <property type="entry name" value="CYTOCHROME_P450"/>
    <property type="match status" value="1"/>
</dbReference>
<dbReference type="OrthoDB" id="1470350at2759"/>
<dbReference type="InterPro" id="IPR017972">
    <property type="entry name" value="Cyt_P450_CS"/>
</dbReference>
<evidence type="ECO:0000256" key="2">
    <source>
        <dbReference type="ARBA" id="ARBA00010617"/>
    </source>
</evidence>
<dbReference type="Proteomes" id="UP000184330">
    <property type="component" value="Unassembled WGS sequence"/>
</dbReference>
<dbReference type="Pfam" id="PF00067">
    <property type="entry name" value="p450"/>
    <property type="match status" value="1"/>
</dbReference>
<keyword evidence="5 6" id="KW-0349">Heme</keyword>
<evidence type="ECO:0000313" key="8">
    <source>
        <dbReference type="Proteomes" id="UP000184330"/>
    </source>
</evidence>
<dbReference type="STRING" id="576137.A0A1L7X1A0"/>
<dbReference type="CDD" id="cd11059">
    <property type="entry name" value="CYP_fungal"/>
    <property type="match status" value="1"/>
</dbReference>
<dbReference type="InterPro" id="IPR002401">
    <property type="entry name" value="Cyt_P450_E_grp-I"/>
</dbReference>
<reference evidence="7 8" key="1">
    <citation type="submission" date="2016-03" db="EMBL/GenBank/DDBJ databases">
        <authorList>
            <person name="Ploux O."/>
        </authorList>
    </citation>
    <scope>NUCLEOTIDE SEQUENCE [LARGE SCALE GENOMIC DNA]</scope>
    <source>
        <strain evidence="7 8">UAMH 11012</strain>
    </source>
</reference>
<evidence type="ECO:0000256" key="6">
    <source>
        <dbReference type="RuleBase" id="RU000461"/>
    </source>
</evidence>
<evidence type="ECO:0000256" key="4">
    <source>
        <dbReference type="ARBA" id="ARBA00023004"/>
    </source>
</evidence>
<dbReference type="EMBL" id="FJOG01000012">
    <property type="protein sequence ID" value="CZR58783.1"/>
    <property type="molecule type" value="Genomic_DNA"/>
</dbReference>
<dbReference type="AlphaFoldDB" id="A0A1L7X1A0"/>
<evidence type="ECO:0000256" key="1">
    <source>
        <dbReference type="ARBA" id="ARBA00001971"/>
    </source>
</evidence>
<dbReference type="InterPro" id="IPR001128">
    <property type="entry name" value="Cyt_P450"/>
</dbReference>
<keyword evidence="6" id="KW-0560">Oxidoreductase</keyword>
<keyword evidence="4 5" id="KW-0408">Iron</keyword>
<comment type="similarity">
    <text evidence="2 6">Belongs to the cytochrome P450 family.</text>
</comment>
<keyword evidence="8" id="KW-1185">Reference proteome</keyword>
<dbReference type="GO" id="GO:0016705">
    <property type="term" value="F:oxidoreductase activity, acting on paired donors, with incorporation or reduction of molecular oxygen"/>
    <property type="evidence" value="ECO:0007669"/>
    <property type="project" value="InterPro"/>
</dbReference>
<dbReference type="PRINTS" id="PR00385">
    <property type="entry name" value="P450"/>
</dbReference>
<keyword evidence="3 5" id="KW-0479">Metal-binding</keyword>
<keyword evidence="6 7" id="KW-0503">Monooxygenase</keyword>
<dbReference type="PRINTS" id="PR00463">
    <property type="entry name" value="EP450I"/>
</dbReference>
<evidence type="ECO:0000256" key="5">
    <source>
        <dbReference type="PIRSR" id="PIRSR602401-1"/>
    </source>
</evidence>
<dbReference type="GO" id="GO:0004497">
    <property type="term" value="F:monooxygenase activity"/>
    <property type="evidence" value="ECO:0007669"/>
    <property type="project" value="UniProtKB-KW"/>
</dbReference>
<comment type="cofactor">
    <cofactor evidence="1 5">
        <name>heme</name>
        <dbReference type="ChEBI" id="CHEBI:30413"/>
    </cofactor>
</comment>
<evidence type="ECO:0000313" key="7">
    <source>
        <dbReference type="EMBL" id="CZR58783.1"/>
    </source>
</evidence>
<organism evidence="7 8">
    <name type="scientific">Phialocephala subalpina</name>
    <dbReference type="NCBI Taxonomy" id="576137"/>
    <lineage>
        <taxon>Eukaryota</taxon>
        <taxon>Fungi</taxon>
        <taxon>Dikarya</taxon>
        <taxon>Ascomycota</taxon>
        <taxon>Pezizomycotina</taxon>
        <taxon>Leotiomycetes</taxon>
        <taxon>Helotiales</taxon>
        <taxon>Mollisiaceae</taxon>
        <taxon>Phialocephala</taxon>
        <taxon>Phialocephala fortinii species complex</taxon>
    </lineage>
</organism>
<protein>
    <submittedName>
        <fullName evidence="7">Related to cytochrome P450 monooxygenase</fullName>
    </submittedName>
</protein>
<name>A0A1L7X1A0_9HELO</name>
<dbReference type="Gene3D" id="1.10.630.10">
    <property type="entry name" value="Cytochrome P450"/>
    <property type="match status" value="1"/>
</dbReference>
<dbReference type="PANTHER" id="PTHR24305:SF166">
    <property type="entry name" value="CYTOCHROME P450 12A4, MITOCHONDRIAL-RELATED"/>
    <property type="match status" value="1"/>
</dbReference>
<dbReference type="InterPro" id="IPR050121">
    <property type="entry name" value="Cytochrome_P450_monoxygenase"/>
</dbReference>
<dbReference type="GO" id="GO:0020037">
    <property type="term" value="F:heme binding"/>
    <property type="evidence" value="ECO:0007669"/>
    <property type="project" value="InterPro"/>
</dbReference>
<dbReference type="PANTHER" id="PTHR24305">
    <property type="entry name" value="CYTOCHROME P450"/>
    <property type="match status" value="1"/>
</dbReference>
<proteinExistence type="inferred from homology"/>
<sequence>MALVVALGIVLFLLLSFKYLIYPALISPLSKIPSAHPTSPFSSIWIRWQRYRNNANKSTQLSHERLGPIVRPGATEISVNDIDAVQIIYRGEWDRDPFYRGFENFGKANMFSMTRRKEHAERRRAFGNVYSKSTLYPSEDFRTIAQSILLQLEASLHEAVKAQEDVEVLELLSIVAMDFVSAYIFGLDGSSTFLEEAETRQKHFTIQQKPGRGWFWTGFGALSGDKTFVSTERRVKDVCLQMLDRMTSEESIRTETKPVVYEQLHQYLCSAIEKYSPSKLSNSLRLTMASELMDHMVAGTETTSWTLVYIFRELSLRFELQRKLRAELLGLTRWSELEIDQAFLRQLDSLQLLNAVVLESLRLNPAVPGSQYRIVPPGSPTILCGYLVPAGTRVSAQAYSLHRSSSIFPSPEIWRPQRWFEASPDHREEMMRWLWAFGSGGRGCIGKDFAMLELKLLVAVVYANFTSSVVDDEGIEQADGYTAGPKSNRLILKFEKVVG</sequence>
<dbReference type="GO" id="GO:0005506">
    <property type="term" value="F:iron ion binding"/>
    <property type="evidence" value="ECO:0007669"/>
    <property type="project" value="InterPro"/>
</dbReference>
<feature type="binding site" description="axial binding residue" evidence="5">
    <location>
        <position position="444"/>
    </location>
    <ligand>
        <name>heme</name>
        <dbReference type="ChEBI" id="CHEBI:30413"/>
    </ligand>
    <ligandPart>
        <name>Fe</name>
        <dbReference type="ChEBI" id="CHEBI:18248"/>
    </ligandPart>
</feature>